<evidence type="ECO:0000256" key="4">
    <source>
        <dbReference type="ARBA" id="ARBA00023163"/>
    </source>
</evidence>
<evidence type="ECO:0000313" key="6">
    <source>
        <dbReference type="EMBL" id="MBC8597681.1"/>
    </source>
</evidence>
<reference evidence="6 7" key="1">
    <citation type="submission" date="2020-08" db="EMBL/GenBank/DDBJ databases">
        <title>Genome public.</title>
        <authorList>
            <person name="Liu C."/>
            <person name="Sun Q."/>
        </authorList>
    </citation>
    <scope>NUCLEOTIDE SEQUENCE [LARGE SCALE GENOMIC DNA]</scope>
    <source>
        <strain evidence="6 7">BX10</strain>
    </source>
</reference>
<gene>
    <name evidence="6" type="ORF">H8708_00265</name>
</gene>
<sequence length="290" mass="34102">MELYQLRYFARAAAYENISMAAQDLHVTQPSISKAVKALEKELQVELMRRNGKYCELTHEGRRFQARILPVLAELDEIPAEIQNRRARKQIRINVLSASFMMPSLIKKYRETHPDVFFTLLDRREAINWDICIRSTLPEVFFSNAVKLMDERLLFACKKGTELAEKERISLRDLTDVDFIVLKKGGSIRAVSDKKFKERGFIPRISYECDNHYILKRMVEEGLGVAIWPEYSWRRKLEEEDDGSGICLKPLDIAEFTRSLYLIRQKDVKLTENIEEFIEFTIDYFDMIKK</sequence>
<dbReference type="EMBL" id="JACRTJ010000001">
    <property type="protein sequence ID" value="MBC8597681.1"/>
    <property type="molecule type" value="Genomic_DNA"/>
</dbReference>
<evidence type="ECO:0000259" key="5">
    <source>
        <dbReference type="PROSITE" id="PS50931"/>
    </source>
</evidence>
<dbReference type="PANTHER" id="PTHR30419">
    <property type="entry name" value="HTH-TYPE TRANSCRIPTIONAL REGULATOR YBHD"/>
    <property type="match status" value="1"/>
</dbReference>
<dbReference type="InterPro" id="IPR005119">
    <property type="entry name" value="LysR_subst-bd"/>
</dbReference>
<dbReference type="PROSITE" id="PS50931">
    <property type="entry name" value="HTH_LYSR"/>
    <property type="match status" value="1"/>
</dbReference>
<dbReference type="Gene3D" id="3.40.190.290">
    <property type="match status" value="1"/>
</dbReference>
<dbReference type="Pfam" id="PF00126">
    <property type="entry name" value="HTH_1"/>
    <property type="match status" value="1"/>
</dbReference>
<evidence type="ECO:0000256" key="1">
    <source>
        <dbReference type="ARBA" id="ARBA00009437"/>
    </source>
</evidence>
<dbReference type="PRINTS" id="PR00039">
    <property type="entry name" value="HTHLYSR"/>
</dbReference>
<keyword evidence="2" id="KW-0805">Transcription regulation</keyword>
<proteinExistence type="inferred from homology"/>
<dbReference type="SUPFAM" id="SSF53850">
    <property type="entry name" value="Periplasmic binding protein-like II"/>
    <property type="match status" value="1"/>
</dbReference>
<dbReference type="InterPro" id="IPR050950">
    <property type="entry name" value="HTH-type_LysR_regulators"/>
</dbReference>
<name>A0ABR7NNH8_9FIRM</name>
<dbReference type="Pfam" id="PF03466">
    <property type="entry name" value="LysR_substrate"/>
    <property type="match status" value="1"/>
</dbReference>
<dbReference type="CDD" id="cd05466">
    <property type="entry name" value="PBP2_LTTR_substrate"/>
    <property type="match status" value="1"/>
</dbReference>
<evidence type="ECO:0000256" key="3">
    <source>
        <dbReference type="ARBA" id="ARBA00023125"/>
    </source>
</evidence>
<dbReference type="RefSeq" id="WP_022272307.1">
    <property type="nucleotide sequence ID" value="NZ_JACRTJ010000001.1"/>
</dbReference>
<feature type="domain" description="HTH lysR-type" evidence="5">
    <location>
        <begin position="1"/>
        <end position="58"/>
    </location>
</feature>
<dbReference type="InterPro" id="IPR036390">
    <property type="entry name" value="WH_DNA-bd_sf"/>
</dbReference>
<organism evidence="6 7">
    <name type="scientific">Enterocloster hominis</name>
    <name type="common">ex Liu et al. 2021</name>
    <dbReference type="NCBI Taxonomy" id="2763663"/>
    <lineage>
        <taxon>Bacteria</taxon>
        <taxon>Bacillati</taxon>
        <taxon>Bacillota</taxon>
        <taxon>Clostridia</taxon>
        <taxon>Lachnospirales</taxon>
        <taxon>Lachnospiraceae</taxon>
        <taxon>Enterocloster</taxon>
    </lineage>
</organism>
<evidence type="ECO:0000313" key="7">
    <source>
        <dbReference type="Proteomes" id="UP000647491"/>
    </source>
</evidence>
<keyword evidence="3" id="KW-0238">DNA-binding</keyword>
<keyword evidence="4" id="KW-0804">Transcription</keyword>
<dbReference type="InterPro" id="IPR036388">
    <property type="entry name" value="WH-like_DNA-bd_sf"/>
</dbReference>
<comment type="caution">
    <text evidence="6">The sequence shown here is derived from an EMBL/GenBank/DDBJ whole genome shotgun (WGS) entry which is preliminary data.</text>
</comment>
<keyword evidence="7" id="KW-1185">Reference proteome</keyword>
<comment type="similarity">
    <text evidence="1">Belongs to the LysR transcriptional regulatory family.</text>
</comment>
<dbReference type="SUPFAM" id="SSF46785">
    <property type="entry name" value="Winged helix' DNA-binding domain"/>
    <property type="match status" value="1"/>
</dbReference>
<accession>A0ABR7NNH8</accession>
<dbReference type="Gene3D" id="1.10.10.10">
    <property type="entry name" value="Winged helix-like DNA-binding domain superfamily/Winged helix DNA-binding domain"/>
    <property type="match status" value="1"/>
</dbReference>
<dbReference type="PANTHER" id="PTHR30419:SF28">
    <property type="entry name" value="HTH-TYPE TRANSCRIPTIONAL REGULATOR BSDA"/>
    <property type="match status" value="1"/>
</dbReference>
<dbReference type="Proteomes" id="UP000647491">
    <property type="component" value="Unassembled WGS sequence"/>
</dbReference>
<evidence type="ECO:0000256" key="2">
    <source>
        <dbReference type="ARBA" id="ARBA00023015"/>
    </source>
</evidence>
<protein>
    <submittedName>
        <fullName evidence="6">LysR family transcriptional regulator</fullName>
    </submittedName>
</protein>
<dbReference type="InterPro" id="IPR000847">
    <property type="entry name" value="LysR_HTH_N"/>
</dbReference>